<keyword evidence="2" id="KW-1185">Reference proteome</keyword>
<name>A0ABV9KUE0_9BACT</name>
<dbReference type="Proteomes" id="UP001596023">
    <property type="component" value="Unassembled WGS sequence"/>
</dbReference>
<evidence type="ECO:0000313" key="1">
    <source>
        <dbReference type="EMBL" id="MFC4673809.1"/>
    </source>
</evidence>
<comment type="caution">
    <text evidence="1">The sequence shown here is derived from an EMBL/GenBank/DDBJ whole genome shotgun (WGS) entry which is preliminary data.</text>
</comment>
<proteinExistence type="predicted"/>
<accession>A0ABV9KUE0</accession>
<protein>
    <submittedName>
        <fullName evidence="1">Uncharacterized protein</fullName>
    </submittedName>
</protein>
<reference evidence="2" key="1">
    <citation type="journal article" date="2019" name="Int. J. Syst. Evol. Microbiol.">
        <title>The Global Catalogue of Microorganisms (GCM) 10K type strain sequencing project: providing services to taxonomists for standard genome sequencing and annotation.</title>
        <authorList>
            <consortium name="The Broad Institute Genomics Platform"/>
            <consortium name="The Broad Institute Genome Sequencing Center for Infectious Disease"/>
            <person name="Wu L."/>
            <person name="Ma J."/>
        </authorList>
    </citation>
    <scope>NUCLEOTIDE SEQUENCE [LARGE SCALE GENOMIC DNA]</scope>
    <source>
        <strain evidence="2">CCUG 66188</strain>
    </source>
</reference>
<evidence type="ECO:0000313" key="2">
    <source>
        <dbReference type="Proteomes" id="UP001596023"/>
    </source>
</evidence>
<gene>
    <name evidence="1" type="ORF">ACFO6W_08910</name>
</gene>
<organism evidence="1 2">
    <name type="scientific">Dysgonomonas termitidis</name>
    <dbReference type="NCBI Taxonomy" id="1516126"/>
    <lineage>
        <taxon>Bacteria</taxon>
        <taxon>Pseudomonadati</taxon>
        <taxon>Bacteroidota</taxon>
        <taxon>Bacteroidia</taxon>
        <taxon>Bacteroidales</taxon>
        <taxon>Dysgonomonadaceae</taxon>
        <taxon>Dysgonomonas</taxon>
    </lineage>
</organism>
<sequence length="232" mass="27205">MNSIEKYDIWFSIRVVHEYYDNGNCPVALTPSRETISFFKRNGIICKMTGNNKWVLLTQSKDFALETAGILSFEMIPQDNIFYYITELPQKKDNDDYILEKSLAVGKWMNVLIPFDNVKEEIDIGLRTKFKYWEFVIIPRYADDNVILRIEEKRNRITFGDMEEIGFPSVGKAFRVSTVEKNKIKETQEHVVRLYEIRSNGERLLSGNIPLPRPDEVSMTQPEDTVTTYFYI</sequence>
<dbReference type="RefSeq" id="WP_379995461.1">
    <property type="nucleotide sequence ID" value="NZ_JBHSGN010000063.1"/>
</dbReference>
<dbReference type="EMBL" id="JBHSGN010000063">
    <property type="protein sequence ID" value="MFC4673809.1"/>
    <property type="molecule type" value="Genomic_DNA"/>
</dbReference>